<comment type="function">
    <text evidence="1">May be involved in the biogenesis of curli organelles.</text>
</comment>
<gene>
    <name evidence="6" type="ORF">AB9R89_06095</name>
</gene>
<evidence type="ECO:0000256" key="5">
    <source>
        <dbReference type="SAM" id="SignalP"/>
    </source>
</evidence>
<evidence type="ECO:0000313" key="7">
    <source>
        <dbReference type="Proteomes" id="UP001610706"/>
    </source>
</evidence>
<feature type="region of interest" description="Disordered" evidence="4">
    <location>
        <begin position="28"/>
        <end position="64"/>
    </location>
</feature>
<feature type="signal peptide" evidence="5">
    <location>
        <begin position="1"/>
        <end position="24"/>
    </location>
</feature>
<comment type="caution">
    <text evidence="6">The sequence shown here is derived from an EMBL/GenBank/DDBJ whole genome shotgun (WGS) entry which is preliminary data.</text>
</comment>
<reference evidence="6 7" key="1">
    <citation type="submission" date="2024-08" db="EMBL/GenBank/DDBJ databases">
        <title>Oceanimonas smirnovii Genome sequencing and assembly.</title>
        <authorList>
            <person name="Tang B."/>
        </authorList>
    </citation>
    <scope>NUCLEOTIDE SEQUENCE [LARGE SCALE GENOMIC DNA]</scope>
    <source>
        <strain evidence="6 7">OS2020-119</strain>
    </source>
</reference>
<sequence length="173" mass="19341">MLSRFITVFLSTAFFMTSPFSALSEVSSAGQDNAEQKRNEKERVDSINRIESADGPAITRSSPSSELTGVMVDRTITMAGKTFYRAFSNFAMGSPLIGNATITFRERPDARWGSQLWIMEGSRIYFRTQLSPRINEADNAAKEAVQIVEKALLRRRLEVAITSEKDLGSEELF</sequence>
<dbReference type="RefSeq" id="WP_395535761.1">
    <property type="nucleotide sequence ID" value="NZ_CP166302.1"/>
</dbReference>
<evidence type="ECO:0000313" key="6">
    <source>
        <dbReference type="EMBL" id="MFH7564896.1"/>
    </source>
</evidence>
<dbReference type="Pfam" id="PF10627">
    <property type="entry name" value="CsgE"/>
    <property type="match status" value="1"/>
</dbReference>
<accession>A0ABW7P091</accession>
<feature type="chain" id="PRO_5046834736" description="Curli production assembly/transport component CsgE" evidence="5">
    <location>
        <begin position="25"/>
        <end position="173"/>
    </location>
</feature>
<keyword evidence="3 5" id="KW-0732">Signal</keyword>
<evidence type="ECO:0000256" key="1">
    <source>
        <dbReference type="ARBA" id="ARBA00003989"/>
    </source>
</evidence>
<dbReference type="Proteomes" id="UP001610706">
    <property type="component" value="Unassembled WGS sequence"/>
</dbReference>
<proteinExistence type="predicted"/>
<dbReference type="EMBL" id="JBGFTR010000007">
    <property type="protein sequence ID" value="MFH7564896.1"/>
    <property type="molecule type" value="Genomic_DNA"/>
</dbReference>
<name>A0ABW7P091_9GAMM</name>
<organism evidence="6 7">
    <name type="scientific">Oceanimonas smirnovii</name>
    <dbReference type="NCBI Taxonomy" id="264574"/>
    <lineage>
        <taxon>Bacteria</taxon>
        <taxon>Pseudomonadati</taxon>
        <taxon>Pseudomonadota</taxon>
        <taxon>Gammaproteobacteria</taxon>
        <taxon>Aeromonadales</taxon>
        <taxon>Aeromonadaceae</taxon>
        <taxon>Oceanimonas</taxon>
    </lineage>
</organism>
<evidence type="ECO:0000256" key="3">
    <source>
        <dbReference type="ARBA" id="ARBA00022729"/>
    </source>
</evidence>
<evidence type="ECO:0000256" key="2">
    <source>
        <dbReference type="ARBA" id="ARBA00014024"/>
    </source>
</evidence>
<evidence type="ECO:0000256" key="4">
    <source>
        <dbReference type="SAM" id="MobiDB-lite"/>
    </source>
</evidence>
<dbReference type="InterPro" id="IPR018900">
    <property type="entry name" value="Curli_CsgE"/>
</dbReference>
<keyword evidence="7" id="KW-1185">Reference proteome</keyword>
<protein>
    <recommendedName>
        <fullName evidence="2">Curli production assembly/transport component CsgE</fullName>
    </recommendedName>
</protein>
<feature type="compositionally biased region" description="Basic and acidic residues" evidence="4">
    <location>
        <begin position="34"/>
        <end position="52"/>
    </location>
</feature>